<feature type="compositionally biased region" description="Basic and acidic residues" evidence="1">
    <location>
        <begin position="101"/>
        <end position="114"/>
    </location>
</feature>
<feature type="region of interest" description="Disordered" evidence="1">
    <location>
        <begin position="309"/>
        <end position="348"/>
    </location>
</feature>
<feature type="region of interest" description="Disordered" evidence="1">
    <location>
        <begin position="67"/>
        <end position="141"/>
    </location>
</feature>
<evidence type="ECO:0000313" key="2">
    <source>
        <dbReference type="EMBL" id="KAL3792725.1"/>
    </source>
</evidence>
<name>A0ABD3PXL5_9STRA</name>
<feature type="region of interest" description="Disordered" evidence="1">
    <location>
        <begin position="658"/>
        <end position="681"/>
    </location>
</feature>
<dbReference type="Proteomes" id="UP001530400">
    <property type="component" value="Unassembled WGS sequence"/>
</dbReference>
<accession>A0ABD3PXL5</accession>
<proteinExistence type="predicted"/>
<comment type="caution">
    <text evidence="2">The sequence shown here is derived from an EMBL/GenBank/DDBJ whole genome shotgun (WGS) entry which is preliminary data.</text>
</comment>
<evidence type="ECO:0000313" key="3">
    <source>
        <dbReference type="Proteomes" id="UP001530400"/>
    </source>
</evidence>
<protein>
    <submittedName>
        <fullName evidence="2">Uncharacterized protein</fullName>
    </submittedName>
</protein>
<organism evidence="2 3">
    <name type="scientific">Cyclotella atomus</name>
    <dbReference type="NCBI Taxonomy" id="382360"/>
    <lineage>
        <taxon>Eukaryota</taxon>
        <taxon>Sar</taxon>
        <taxon>Stramenopiles</taxon>
        <taxon>Ochrophyta</taxon>
        <taxon>Bacillariophyta</taxon>
        <taxon>Coscinodiscophyceae</taxon>
        <taxon>Thalassiosirophycidae</taxon>
        <taxon>Stephanodiscales</taxon>
        <taxon>Stephanodiscaceae</taxon>
        <taxon>Cyclotella</taxon>
    </lineage>
</organism>
<dbReference type="AlphaFoldDB" id="A0ABD3PXL5"/>
<reference evidence="2 3" key="1">
    <citation type="submission" date="2024-10" db="EMBL/GenBank/DDBJ databases">
        <title>Updated reference genomes for cyclostephanoid diatoms.</title>
        <authorList>
            <person name="Roberts W.R."/>
            <person name="Alverson A.J."/>
        </authorList>
    </citation>
    <scope>NUCLEOTIDE SEQUENCE [LARGE SCALE GENOMIC DNA]</scope>
    <source>
        <strain evidence="2 3">AJA010-31</strain>
    </source>
</reference>
<feature type="region of interest" description="Disordered" evidence="1">
    <location>
        <begin position="611"/>
        <end position="633"/>
    </location>
</feature>
<evidence type="ECO:0000256" key="1">
    <source>
        <dbReference type="SAM" id="MobiDB-lite"/>
    </source>
</evidence>
<sequence>MASADRNAEIWATRLQREILALESSDDESKKMELLPPFIKTLGHTLNIEGGIAKIEFRIDVEVAEQETTADAESVEEKEVKENATAGDESKITSNAADTNDVTKEEADAAKPETEETVAATEPSENKKETESTNVPTETITDPHVILVLDASMYWKTHDTDTDSKSPQFYPFTKPLAVIKSGSNLFSGGSTISNGDEVDIDLDWTPSIHLSDAVTHVALKIRECIKRGEPLHTSQKDDEDDEDGLLSSALIREAREAKETILETKKAMGAMFSSFAAKGSSFGSSLAAKSQSMRGTLSSAVGEGLSALAENVAPRESVGGEQKDDDEAEETEEKKPKGGLPDIGDEIDLSEEPWNNCIGMYSCKAIRRPEFVESAMEEAAAKKKPQEAERTSFATAGSMFSRFAQSAKSVMEETFLMITEEYIIEFKSNRLNIGSGTVTFSINIDKMAKLKFRREESLSLFFKEATSDPLVYMCLDSALAVQDIQSVLKRHGVKGKHSNAATQRAVQIALNMVGLIQQKEAELIDDPSVDRVNEIMDLYRQAAEKFEQAGDPRHAEVMAHMKRFLNQAFTTSILDGSYVKLAPAPTKLASSGGQSSPTSVPQGEILEQPKYNFSNEDDDDDDLPPTPTKPDKLNETFQEVDDLMTEAKKDMVDMGLDNSNIDTILNSPPAKSEAKGDKTDDDDFAELNAMFEDADKELNDLLNS</sequence>
<dbReference type="EMBL" id="JALLPJ020000421">
    <property type="protein sequence ID" value="KAL3792725.1"/>
    <property type="molecule type" value="Genomic_DNA"/>
</dbReference>
<keyword evidence="3" id="KW-1185">Reference proteome</keyword>
<gene>
    <name evidence="2" type="ORF">ACHAWO_002330</name>
</gene>